<feature type="binding site" evidence="2">
    <location>
        <position position="298"/>
    </location>
    <ligand>
        <name>Zn(2+)</name>
        <dbReference type="ChEBI" id="CHEBI:29105"/>
        <note>catalytic</note>
    </ligand>
</feature>
<dbReference type="PANTHER" id="PTHR34217:SF1">
    <property type="entry name" value="CARBOXYPEPTIDASE 1"/>
    <property type="match status" value="1"/>
</dbReference>
<dbReference type="Gene3D" id="1.10.1370.30">
    <property type="match status" value="1"/>
</dbReference>
<proteinExistence type="inferred from homology"/>
<keyword evidence="1" id="KW-0378">Hydrolase</keyword>
<dbReference type="EMBL" id="MGJP01000006">
    <property type="protein sequence ID" value="OGN10474.1"/>
    <property type="molecule type" value="Genomic_DNA"/>
</dbReference>
<dbReference type="Pfam" id="PF02074">
    <property type="entry name" value="Peptidase_M32"/>
    <property type="match status" value="1"/>
</dbReference>
<comment type="cofactor">
    <cofactor evidence="2">
        <name>Zn(2+)</name>
        <dbReference type="ChEBI" id="CHEBI:29105"/>
    </cofactor>
    <text evidence="2">Binds 1 zinc ion per subunit.</text>
</comment>
<dbReference type="EC" id="3.4.17.19" evidence="1"/>
<dbReference type="PANTHER" id="PTHR34217">
    <property type="entry name" value="METAL-DEPENDENT CARBOXYPEPTIDASE"/>
    <property type="match status" value="1"/>
</dbReference>
<sequence length="503" mass="57001">MESKIQRLRGALLELAHLNHFKFLAEWDQEANLPTGHFGHEARAEALSTIAKLIHSKFISHEFEDALAEARVSMDLGILSPDEVCIVRETLKEFEKLKKIPASLIAETALVTGKAYDVWVNAHKNSDFKLFAPHLKRIIELARQEAECVGYSGSPYNALIDDHAPGMTTESADKMFKPLKEFLIPFIQKIQNSKVKINTDFLNARVSVEDQRKFVESLVVALGYNLKQGRLGVSQHPFSTSFHPTDCPITIRYVENNFVCEAIYSAVHEAGHGMYEQGLPVEFFGTPRGASMEHDVHEAMSRLWEMVVGHSLPFCKYLLPLLKFNFPQIFGDVYVNQFYTAINKVTPSLVRTESDEVTYNLHIILRYEIEKALFEGNLGVEDSPSVWNAKMKEYLGVQVPNDAKGILQDGHWASAAFGYFPAYTSGNLGSAQFYEAIKAVVPLKLQIAAGNFKDTNRWLHNNIYRHSKIYSSSELFQRATGEPLSEKYWISYVTDKYSEIYLL</sequence>
<evidence type="ECO:0000256" key="3">
    <source>
        <dbReference type="PIRSR" id="PIRSR006615-2"/>
    </source>
</evidence>
<feature type="binding site" evidence="2">
    <location>
        <position position="268"/>
    </location>
    <ligand>
        <name>Zn(2+)</name>
        <dbReference type="ChEBI" id="CHEBI:29105"/>
        <note>catalytic</note>
    </ligand>
</feature>
<dbReference type="GO" id="GO:0006508">
    <property type="term" value="P:proteolysis"/>
    <property type="evidence" value="ECO:0007669"/>
    <property type="project" value="UniProtKB-UniRule"/>
</dbReference>
<dbReference type="InterPro" id="IPR001333">
    <property type="entry name" value="Peptidase_M32_Taq"/>
</dbReference>
<dbReference type="Proteomes" id="UP000177167">
    <property type="component" value="Unassembled WGS sequence"/>
</dbReference>
<keyword evidence="1" id="KW-0482">Metalloprotease</keyword>
<keyword evidence="2" id="KW-0862">Zinc</keyword>
<dbReference type="PRINTS" id="PR00998">
    <property type="entry name" value="CRBOXYPTASET"/>
</dbReference>
<comment type="catalytic activity">
    <reaction evidence="1">
        <text>Release of a C-terminal amino acid with broad specificity, except for -Pro.</text>
        <dbReference type="EC" id="3.4.17.19"/>
    </reaction>
</comment>
<evidence type="ECO:0000256" key="2">
    <source>
        <dbReference type="PIRSR" id="PIRSR006615-1"/>
    </source>
</evidence>
<gene>
    <name evidence="4" type="ORF">A3J46_06420</name>
</gene>
<name>A0A1F8FBA3_9BACT</name>
<keyword evidence="1 2" id="KW-0479">Metal-binding</keyword>
<reference evidence="4 5" key="1">
    <citation type="journal article" date="2016" name="Nat. Commun.">
        <title>Thousands of microbial genomes shed light on interconnected biogeochemical processes in an aquifer system.</title>
        <authorList>
            <person name="Anantharaman K."/>
            <person name="Brown C.T."/>
            <person name="Hug L.A."/>
            <person name="Sharon I."/>
            <person name="Castelle C.J."/>
            <person name="Probst A.J."/>
            <person name="Thomas B.C."/>
            <person name="Singh A."/>
            <person name="Wilkins M.J."/>
            <person name="Karaoz U."/>
            <person name="Brodie E.L."/>
            <person name="Williams K.H."/>
            <person name="Hubbard S.S."/>
            <person name="Banfield J.F."/>
        </authorList>
    </citation>
    <scope>NUCLEOTIDE SEQUENCE [LARGE SCALE GENOMIC DNA]</scope>
</reference>
<evidence type="ECO:0000313" key="5">
    <source>
        <dbReference type="Proteomes" id="UP000177167"/>
    </source>
</evidence>
<dbReference type="SUPFAM" id="SSF55486">
    <property type="entry name" value="Metalloproteases ('zincins'), catalytic domain"/>
    <property type="match status" value="1"/>
</dbReference>
<accession>A0A1F8FBA3</accession>
<dbReference type="CDD" id="cd06460">
    <property type="entry name" value="M32_Taq"/>
    <property type="match status" value="1"/>
</dbReference>
<dbReference type="PIRSF" id="PIRSF006615">
    <property type="entry name" value="Zn_crbxpep_Taq"/>
    <property type="match status" value="1"/>
</dbReference>
<feature type="binding site" evidence="2">
    <location>
        <position position="272"/>
    </location>
    <ligand>
        <name>Zn(2+)</name>
        <dbReference type="ChEBI" id="CHEBI:29105"/>
        <note>catalytic</note>
    </ligand>
</feature>
<organism evidence="4 5">
    <name type="scientific">Candidatus Yanofskybacteria bacterium RIFCSPHIGHO2_02_FULL_41_11</name>
    <dbReference type="NCBI Taxonomy" id="1802675"/>
    <lineage>
        <taxon>Bacteria</taxon>
        <taxon>Candidatus Yanofskyibacteriota</taxon>
    </lineage>
</organism>
<dbReference type="GO" id="GO:0004181">
    <property type="term" value="F:metallocarboxypeptidase activity"/>
    <property type="evidence" value="ECO:0007669"/>
    <property type="project" value="UniProtKB-UniRule"/>
</dbReference>
<comment type="caution">
    <text evidence="4">The sequence shown here is derived from an EMBL/GenBank/DDBJ whole genome shotgun (WGS) entry which is preliminary data.</text>
</comment>
<dbReference type="GO" id="GO:0046872">
    <property type="term" value="F:metal ion binding"/>
    <property type="evidence" value="ECO:0007669"/>
    <property type="project" value="UniProtKB-KW"/>
</dbReference>
<feature type="active site" description="Proton donor/acceptor" evidence="3">
    <location>
        <position position="269"/>
    </location>
</feature>
<protein>
    <recommendedName>
        <fullName evidence="1">Metal-dependent carboxypeptidase</fullName>
        <ecNumber evidence="1">3.4.17.19</ecNumber>
    </recommendedName>
</protein>
<dbReference type="AlphaFoldDB" id="A0A1F8FBA3"/>
<evidence type="ECO:0000313" key="4">
    <source>
        <dbReference type="EMBL" id="OGN10474.1"/>
    </source>
</evidence>
<comment type="similarity">
    <text evidence="1">Belongs to the peptidase M32 family.</text>
</comment>
<keyword evidence="1" id="KW-0645">Protease</keyword>
<comment type="function">
    <text evidence="1">Broad specificity carboxypetidase that releases amino acids sequentially from the C-terminus, including neutral, aromatic, polar and basic residues.</text>
</comment>
<keyword evidence="1" id="KW-0121">Carboxypeptidase</keyword>
<dbReference type="PROSITE" id="PS52034">
    <property type="entry name" value="PEPTIDASE_M32"/>
    <property type="match status" value="1"/>
</dbReference>
<evidence type="ECO:0000256" key="1">
    <source>
        <dbReference type="PIRNR" id="PIRNR006615"/>
    </source>
</evidence>